<protein>
    <recommendedName>
        <fullName evidence="3">Transposase</fullName>
    </recommendedName>
</protein>
<dbReference type="EMBL" id="JACIBX010000003">
    <property type="protein sequence ID" value="MBB3711766.1"/>
    <property type="molecule type" value="Genomic_DNA"/>
</dbReference>
<proteinExistence type="predicted"/>
<keyword evidence="2" id="KW-1185">Reference proteome</keyword>
<gene>
    <name evidence="1" type="ORF">FHS00_001337</name>
</gene>
<dbReference type="RefSeq" id="WP_183471095.1">
    <property type="nucleotide sequence ID" value="NZ_JACIBX010000003.1"/>
</dbReference>
<comment type="caution">
    <text evidence="1">The sequence shown here is derived from an EMBL/GenBank/DDBJ whole genome shotgun (WGS) entry which is preliminary data.</text>
</comment>
<reference evidence="1 2" key="1">
    <citation type="submission" date="2020-08" db="EMBL/GenBank/DDBJ databases">
        <title>Genomic Encyclopedia of Type Strains, Phase III (KMG-III): the genomes of soil and plant-associated and newly described type strains.</title>
        <authorList>
            <person name="Whitman W."/>
        </authorList>
    </citation>
    <scope>NUCLEOTIDE SEQUENCE [LARGE SCALE GENOMIC DNA]</scope>
    <source>
        <strain evidence="1 2">CECT 8572</strain>
    </source>
</reference>
<name>A0ABR6HMH5_9RHOB</name>
<dbReference type="Proteomes" id="UP000576152">
    <property type="component" value="Unassembled WGS sequence"/>
</dbReference>
<accession>A0ABR6HMH5</accession>
<sequence>MPLPSIFPCRNPAEVSLKDKRATLEYGIREGLSPAGLSKITGIDDRTLGVWREEVATAIRLD</sequence>
<organism evidence="1 2">
    <name type="scientific">Limimaricola variabilis</name>
    <dbReference type="NCBI Taxonomy" id="1492771"/>
    <lineage>
        <taxon>Bacteria</taxon>
        <taxon>Pseudomonadati</taxon>
        <taxon>Pseudomonadota</taxon>
        <taxon>Alphaproteobacteria</taxon>
        <taxon>Rhodobacterales</taxon>
        <taxon>Paracoccaceae</taxon>
        <taxon>Limimaricola</taxon>
    </lineage>
</organism>
<evidence type="ECO:0008006" key="3">
    <source>
        <dbReference type="Google" id="ProtNLM"/>
    </source>
</evidence>
<evidence type="ECO:0000313" key="1">
    <source>
        <dbReference type="EMBL" id="MBB3711766.1"/>
    </source>
</evidence>
<evidence type="ECO:0000313" key="2">
    <source>
        <dbReference type="Proteomes" id="UP000576152"/>
    </source>
</evidence>